<feature type="domain" description="UspA" evidence="1">
    <location>
        <begin position="8"/>
        <end position="137"/>
    </location>
</feature>
<evidence type="ECO:0000313" key="2">
    <source>
        <dbReference type="EMBL" id="TPX78498.1"/>
    </source>
</evidence>
<dbReference type="InterPro" id="IPR014729">
    <property type="entry name" value="Rossmann-like_a/b/a_fold"/>
</dbReference>
<evidence type="ECO:0000259" key="1">
    <source>
        <dbReference type="Pfam" id="PF00582"/>
    </source>
</evidence>
<dbReference type="PANTHER" id="PTHR31964">
    <property type="entry name" value="ADENINE NUCLEOTIDE ALPHA HYDROLASES-LIKE SUPERFAMILY PROTEIN"/>
    <property type="match status" value="1"/>
</dbReference>
<dbReference type="PANTHER" id="PTHR31964:SF113">
    <property type="entry name" value="USPA DOMAIN-CONTAINING PROTEIN"/>
    <property type="match status" value="1"/>
</dbReference>
<dbReference type="InterPro" id="IPR006016">
    <property type="entry name" value="UspA"/>
</dbReference>
<sequence>MSASEGSHIVLAMDESNHPVRALKFILTNLVHTAEDTITTLVVIQSEAEREATVSRTKTLVSAIYDSFPNACKFSIKTIVASSASQVGPKICEFVETSTPDMLVLGSAGKSHLEGMMVGSVSNYAISHANCPVLVARLTTADESRLERRGKKVPTKTEPFWLS</sequence>
<dbReference type="AlphaFoldDB" id="A0A507FTC4"/>
<evidence type="ECO:0000313" key="3">
    <source>
        <dbReference type="Proteomes" id="UP000320333"/>
    </source>
</evidence>
<dbReference type="OrthoDB" id="843225at2759"/>
<dbReference type="Pfam" id="PF00582">
    <property type="entry name" value="Usp"/>
    <property type="match status" value="1"/>
</dbReference>
<keyword evidence="3" id="KW-1185">Reference proteome</keyword>
<dbReference type="Gene3D" id="3.40.50.620">
    <property type="entry name" value="HUPs"/>
    <property type="match status" value="1"/>
</dbReference>
<protein>
    <recommendedName>
        <fullName evidence="1">UspA domain-containing protein</fullName>
    </recommendedName>
</protein>
<proteinExistence type="predicted"/>
<name>A0A507FTC4_9FUNG</name>
<dbReference type="EMBL" id="QEAP01000003">
    <property type="protein sequence ID" value="TPX78498.1"/>
    <property type="molecule type" value="Genomic_DNA"/>
</dbReference>
<dbReference type="InterPro" id="IPR006015">
    <property type="entry name" value="Universal_stress_UspA"/>
</dbReference>
<dbReference type="CDD" id="cd23659">
    <property type="entry name" value="USP_At3g01520-like"/>
    <property type="match status" value="1"/>
</dbReference>
<gene>
    <name evidence="2" type="ORF">CcCBS67573_g00249</name>
</gene>
<dbReference type="SUPFAM" id="SSF52402">
    <property type="entry name" value="Adenine nucleotide alpha hydrolases-like"/>
    <property type="match status" value="1"/>
</dbReference>
<dbReference type="Proteomes" id="UP000320333">
    <property type="component" value="Unassembled WGS sequence"/>
</dbReference>
<dbReference type="PRINTS" id="PR01438">
    <property type="entry name" value="UNVRSLSTRESS"/>
</dbReference>
<comment type="caution">
    <text evidence="2">The sequence shown here is derived from an EMBL/GenBank/DDBJ whole genome shotgun (WGS) entry which is preliminary data.</text>
</comment>
<organism evidence="2 3">
    <name type="scientific">Chytriomyces confervae</name>
    <dbReference type="NCBI Taxonomy" id="246404"/>
    <lineage>
        <taxon>Eukaryota</taxon>
        <taxon>Fungi</taxon>
        <taxon>Fungi incertae sedis</taxon>
        <taxon>Chytridiomycota</taxon>
        <taxon>Chytridiomycota incertae sedis</taxon>
        <taxon>Chytridiomycetes</taxon>
        <taxon>Chytridiales</taxon>
        <taxon>Chytriomycetaceae</taxon>
        <taxon>Chytriomyces</taxon>
    </lineage>
</organism>
<accession>A0A507FTC4</accession>
<reference evidence="2 3" key="1">
    <citation type="journal article" date="2019" name="Sci. Rep.">
        <title>Comparative genomics of chytrid fungi reveal insights into the obligate biotrophic and pathogenic lifestyle of Synchytrium endobioticum.</title>
        <authorList>
            <person name="van de Vossenberg B.T.L.H."/>
            <person name="Warris S."/>
            <person name="Nguyen H.D.T."/>
            <person name="van Gent-Pelzer M.P.E."/>
            <person name="Joly D.L."/>
            <person name="van de Geest H.C."/>
            <person name="Bonants P.J.M."/>
            <person name="Smith D.S."/>
            <person name="Levesque C.A."/>
            <person name="van der Lee T.A.J."/>
        </authorList>
    </citation>
    <scope>NUCLEOTIDE SEQUENCE [LARGE SCALE GENOMIC DNA]</scope>
    <source>
        <strain evidence="2 3">CBS 675.73</strain>
    </source>
</reference>